<accession>A0ABV4ISX4</accession>
<proteinExistence type="predicted"/>
<evidence type="ECO:0000313" key="2">
    <source>
        <dbReference type="Proteomes" id="UP001567537"/>
    </source>
</evidence>
<gene>
    <name evidence="1" type="ORF">KYY02_03300</name>
</gene>
<reference evidence="1 2" key="1">
    <citation type="journal article" date="2021" name="Res Sq">
        <title>Streptomyces Pimoensis sp. nov., Isolated From the Taklimakan Desert in Xinjiang, China.</title>
        <authorList>
            <person name="Zhang P."/>
            <person name="Luo X."/>
            <person name="Luo X."/>
            <person name="Liu Z."/>
            <person name="Xia Z."/>
            <person name="Wan C."/>
            <person name="zhang L."/>
        </authorList>
    </citation>
    <scope>NUCLEOTIDE SEQUENCE [LARGE SCALE GENOMIC DNA]</scope>
    <source>
        <strain evidence="1 2">TRM75549</strain>
    </source>
</reference>
<dbReference type="EMBL" id="JAHWZY010000002">
    <property type="protein sequence ID" value="MEZ3177772.1"/>
    <property type="molecule type" value="Genomic_DNA"/>
</dbReference>
<keyword evidence="2" id="KW-1185">Reference proteome</keyword>
<dbReference type="RefSeq" id="WP_371236013.1">
    <property type="nucleotide sequence ID" value="NZ_JAHWZY010000002.1"/>
</dbReference>
<organism evidence="1 2">
    <name type="scientific">Streptomyces pimonensis</name>
    <dbReference type="NCBI Taxonomy" id="2860288"/>
    <lineage>
        <taxon>Bacteria</taxon>
        <taxon>Bacillati</taxon>
        <taxon>Actinomycetota</taxon>
        <taxon>Actinomycetes</taxon>
        <taxon>Kitasatosporales</taxon>
        <taxon>Streptomycetaceae</taxon>
        <taxon>Streptomyces</taxon>
    </lineage>
</organism>
<protein>
    <submittedName>
        <fullName evidence="1">Uncharacterized protein</fullName>
    </submittedName>
</protein>
<name>A0ABV4ISX4_9ACTN</name>
<sequence>MRTTAGDDGTTGGNTAVVGHADLTPDTLLLVESALRTRLARPPVPAVTMVRTGVGTPLASGRAARASGCPLAVVIPTRVGVPAAPPQRDRTAAGELLALADEVRLPAYDPADRDSCVGADGRLVACSGLLLAVWGGSPSDGHDTTAHLVAYARARGVPVEIVWPEGAAREALPAVHAEG</sequence>
<comment type="caution">
    <text evidence="1">The sequence shown here is derived from an EMBL/GenBank/DDBJ whole genome shotgun (WGS) entry which is preliminary data.</text>
</comment>
<dbReference type="Proteomes" id="UP001567537">
    <property type="component" value="Unassembled WGS sequence"/>
</dbReference>
<evidence type="ECO:0000313" key="1">
    <source>
        <dbReference type="EMBL" id="MEZ3177772.1"/>
    </source>
</evidence>